<keyword evidence="2" id="KW-1185">Reference proteome</keyword>
<proteinExistence type="predicted"/>
<comment type="caution">
    <text evidence="1">The sequence shown here is derived from an EMBL/GenBank/DDBJ whole genome shotgun (WGS) entry which is preliminary data.</text>
</comment>
<dbReference type="Proteomes" id="UP000789342">
    <property type="component" value="Unassembled WGS sequence"/>
</dbReference>
<feature type="non-terminal residue" evidence="1">
    <location>
        <position position="72"/>
    </location>
</feature>
<organism evidence="1 2">
    <name type="scientific">Acaulospora morrowiae</name>
    <dbReference type="NCBI Taxonomy" id="94023"/>
    <lineage>
        <taxon>Eukaryota</taxon>
        <taxon>Fungi</taxon>
        <taxon>Fungi incertae sedis</taxon>
        <taxon>Mucoromycota</taxon>
        <taxon>Glomeromycotina</taxon>
        <taxon>Glomeromycetes</taxon>
        <taxon>Diversisporales</taxon>
        <taxon>Acaulosporaceae</taxon>
        <taxon>Acaulospora</taxon>
    </lineage>
</organism>
<reference evidence="1" key="1">
    <citation type="submission" date="2021-06" db="EMBL/GenBank/DDBJ databases">
        <authorList>
            <person name="Kallberg Y."/>
            <person name="Tangrot J."/>
            <person name="Rosling A."/>
        </authorList>
    </citation>
    <scope>NUCLEOTIDE SEQUENCE</scope>
    <source>
        <strain evidence="1">CL551</strain>
    </source>
</reference>
<dbReference type="AlphaFoldDB" id="A0A9N8W1W0"/>
<protein>
    <submittedName>
        <fullName evidence="1">4238_t:CDS:1</fullName>
    </submittedName>
</protein>
<sequence>VINRFLVSTDGITGSEEYYYIVGDCSGDDSLPRVVELSLPKFLDEAECGNAEMCSIVAPLATCRYHIDFDND</sequence>
<gene>
    <name evidence="1" type="ORF">AMORRO_LOCUS1728</name>
</gene>
<dbReference type="EMBL" id="CAJVPV010000657">
    <property type="protein sequence ID" value="CAG8468154.1"/>
    <property type="molecule type" value="Genomic_DNA"/>
</dbReference>
<name>A0A9N8W1W0_9GLOM</name>
<evidence type="ECO:0000313" key="2">
    <source>
        <dbReference type="Proteomes" id="UP000789342"/>
    </source>
</evidence>
<accession>A0A9N8W1W0</accession>
<evidence type="ECO:0000313" key="1">
    <source>
        <dbReference type="EMBL" id="CAG8468154.1"/>
    </source>
</evidence>